<feature type="non-terminal residue" evidence="1">
    <location>
        <position position="1"/>
    </location>
</feature>
<evidence type="ECO:0000313" key="1">
    <source>
        <dbReference type="EMBL" id="KAJ7046028.1"/>
    </source>
</evidence>
<feature type="non-terminal residue" evidence="1">
    <location>
        <position position="146"/>
    </location>
</feature>
<dbReference type="AlphaFoldDB" id="A0AAD6XB89"/>
<dbReference type="EMBL" id="JARJCM010000003">
    <property type="protein sequence ID" value="KAJ7046028.1"/>
    <property type="molecule type" value="Genomic_DNA"/>
</dbReference>
<evidence type="ECO:0000313" key="2">
    <source>
        <dbReference type="Proteomes" id="UP001218188"/>
    </source>
</evidence>
<accession>A0AAD6XB89</accession>
<protein>
    <submittedName>
        <fullName evidence="1">Uncharacterized protein</fullName>
    </submittedName>
</protein>
<reference evidence="1" key="1">
    <citation type="submission" date="2023-03" db="EMBL/GenBank/DDBJ databases">
        <title>Massive genome expansion in bonnet fungi (Mycena s.s.) driven by repeated elements and novel gene families across ecological guilds.</title>
        <authorList>
            <consortium name="Lawrence Berkeley National Laboratory"/>
            <person name="Harder C.B."/>
            <person name="Miyauchi S."/>
            <person name="Viragh M."/>
            <person name="Kuo A."/>
            <person name="Thoen E."/>
            <person name="Andreopoulos B."/>
            <person name="Lu D."/>
            <person name="Skrede I."/>
            <person name="Drula E."/>
            <person name="Henrissat B."/>
            <person name="Morin E."/>
            <person name="Kohler A."/>
            <person name="Barry K."/>
            <person name="LaButti K."/>
            <person name="Morin E."/>
            <person name="Salamov A."/>
            <person name="Lipzen A."/>
            <person name="Mereny Z."/>
            <person name="Hegedus B."/>
            <person name="Baldrian P."/>
            <person name="Stursova M."/>
            <person name="Weitz H."/>
            <person name="Taylor A."/>
            <person name="Grigoriev I.V."/>
            <person name="Nagy L.G."/>
            <person name="Martin F."/>
            <person name="Kauserud H."/>
        </authorList>
    </citation>
    <scope>NUCLEOTIDE SEQUENCE</scope>
    <source>
        <strain evidence="1">CBHHK200</strain>
    </source>
</reference>
<dbReference type="Proteomes" id="UP001218188">
    <property type="component" value="Unassembled WGS sequence"/>
</dbReference>
<keyword evidence="2" id="KW-1185">Reference proteome</keyword>
<comment type="caution">
    <text evidence="1">The sequence shown here is derived from an EMBL/GenBank/DDBJ whole genome shotgun (WGS) entry which is preliminary data.</text>
</comment>
<proteinExistence type="predicted"/>
<organism evidence="1 2">
    <name type="scientific">Mycena alexandri</name>
    <dbReference type="NCBI Taxonomy" id="1745969"/>
    <lineage>
        <taxon>Eukaryota</taxon>
        <taxon>Fungi</taxon>
        <taxon>Dikarya</taxon>
        <taxon>Basidiomycota</taxon>
        <taxon>Agaricomycotina</taxon>
        <taxon>Agaricomycetes</taxon>
        <taxon>Agaricomycetidae</taxon>
        <taxon>Agaricales</taxon>
        <taxon>Marasmiineae</taxon>
        <taxon>Mycenaceae</taxon>
        <taxon>Mycena</taxon>
    </lineage>
</organism>
<name>A0AAD6XB89_9AGAR</name>
<gene>
    <name evidence="1" type="ORF">C8F04DRAFT_1322501</name>
</gene>
<sequence length="146" mass="16488">LLMPYADVYNYALLDGRRIIPTDRSIQNTAGSSIVQVRFGDEACAGEVRAVLVHKQPNVPESGSTVLLMVEWMIESADTPLDNNEFIWSKFPELGVNTWEYQRYEDPRGNGAHPTVIALSDVHCQKSRGTLDHTNPHLWMTTTMDR</sequence>